<accession>A0A9N9EX75</accession>
<dbReference type="EMBL" id="CAJVPY010008456">
    <property type="protein sequence ID" value="CAG8696226.1"/>
    <property type="molecule type" value="Genomic_DNA"/>
</dbReference>
<proteinExistence type="predicted"/>
<keyword evidence="2" id="KW-1185">Reference proteome</keyword>
<organism evidence="1 2">
    <name type="scientific">Dentiscutata erythropus</name>
    <dbReference type="NCBI Taxonomy" id="1348616"/>
    <lineage>
        <taxon>Eukaryota</taxon>
        <taxon>Fungi</taxon>
        <taxon>Fungi incertae sedis</taxon>
        <taxon>Mucoromycota</taxon>
        <taxon>Glomeromycotina</taxon>
        <taxon>Glomeromycetes</taxon>
        <taxon>Diversisporales</taxon>
        <taxon>Gigasporaceae</taxon>
        <taxon>Dentiscutata</taxon>
    </lineage>
</organism>
<protein>
    <submittedName>
        <fullName evidence="1">16547_t:CDS:1</fullName>
    </submittedName>
</protein>
<dbReference type="Proteomes" id="UP000789405">
    <property type="component" value="Unassembled WGS sequence"/>
</dbReference>
<sequence length="53" mass="5934">MPPQLKNLDDIDISDSFSSTLSGEDFLVRDSIAPSRLSRPFFVNCIQSMLLSE</sequence>
<dbReference type="AlphaFoldDB" id="A0A9N9EX75"/>
<name>A0A9N9EX75_9GLOM</name>
<evidence type="ECO:0000313" key="1">
    <source>
        <dbReference type="EMBL" id="CAG8696226.1"/>
    </source>
</evidence>
<reference evidence="1" key="1">
    <citation type="submission" date="2021-06" db="EMBL/GenBank/DDBJ databases">
        <authorList>
            <person name="Kallberg Y."/>
            <person name="Tangrot J."/>
            <person name="Rosling A."/>
        </authorList>
    </citation>
    <scope>NUCLEOTIDE SEQUENCE</scope>
    <source>
        <strain evidence="1">MA453B</strain>
    </source>
</reference>
<comment type="caution">
    <text evidence="1">The sequence shown here is derived from an EMBL/GenBank/DDBJ whole genome shotgun (WGS) entry which is preliminary data.</text>
</comment>
<evidence type="ECO:0000313" key="2">
    <source>
        <dbReference type="Proteomes" id="UP000789405"/>
    </source>
</evidence>
<gene>
    <name evidence="1" type="ORF">DERYTH_LOCUS12690</name>
</gene>